<sequence>MCSPCDCRLPQDGPVCGLAAVQNTPSATELRLQIATDAMTMDIVSKRCLVQRSPANGQRPARENIPQLLGDLT</sequence>
<evidence type="ECO:0000313" key="2">
    <source>
        <dbReference type="EMBL" id="KAK3918854.1"/>
    </source>
</evidence>
<evidence type="ECO:0000313" key="3">
    <source>
        <dbReference type="Proteomes" id="UP001219518"/>
    </source>
</evidence>
<reference evidence="2" key="1">
    <citation type="submission" date="2021-07" db="EMBL/GenBank/DDBJ databases">
        <authorList>
            <person name="Catto M.A."/>
            <person name="Jacobson A."/>
            <person name="Kennedy G."/>
            <person name="Labadie P."/>
            <person name="Hunt B.G."/>
            <person name="Srinivasan R."/>
        </authorList>
    </citation>
    <scope>NUCLEOTIDE SEQUENCE</scope>
    <source>
        <strain evidence="2">PL_HMW_Pooled</strain>
        <tissue evidence="2">Head</tissue>
    </source>
</reference>
<organism evidence="2 3">
    <name type="scientific">Frankliniella fusca</name>
    <dbReference type="NCBI Taxonomy" id="407009"/>
    <lineage>
        <taxon>Eukaryota</taxon>
        <taxon>Metazoa</taxon>
        <taxon>Ecdysozoa</taxon>
        <taxon>Arthropoda</taxon>
        <taxon>Hexapoda</taxon>
        <taxon>Insecta</taxon>
        <taxon>Pterygota</taxon>
        <taxon>Neoptera</taxon>
        <taxon>Paraneoptera</taxon>
        <taxon>Thysanoptera</taxon>
        <taxon>Terebrantia</taxon>
        <taxon>Thripoidea</taxon>
        <taxon>Thripidae</taxon>
        <taxon>Frankliniella</taxon>
    </lineage>
</organism>
<accession>A0AAE1HCD6</accession>
<proteinExistence type="predicted"/>
<gene>
    <name evidence="2" type="ORF">KUF71_008102</name>
</gene>
<dbReference type="AlphaFoldDB" id="A0AAE1HCD6"/>
<feature type="region of interest" description="Disordered" evidence="1">
    <location>
        <begin position="54"/>
        <end position="73"/>
    </location>
</feature>
<comment type="caution">
    <text evidence="2">The sequence shown here is derived from an EMBL/GenBank/DDBJ whole genome shotgun (WGS) entry which is preliminary data.</text>
</comment>
<protein>
    <submittedName>
        <fullName evidence="2">Uncharacterized protein</fullName>
    </submittedName>
</protein>
<dbReference type="Proteomes" id="UP001219518">
    <property type="component" value="Unassembled WGS sequence"/>
</dbReference>
<reference evidence="2" key="2">
    <citation type="journal article" date="2023" name="BMC Genomics">
        <title>Pest status, molecular evolution, and epigenetic factors derived from the genome assembly of Frankliniella fusca, a thysanopteran phytovirus vector.</title>
        <authorList>
            <person name="Catto M.A."/>
            <person name="Labadie P.E."/>
            <person name="Jacobson A.L."/>
            <person name="Kennedy G.G."/>
            <person name="Srinivasan R."/>
            <person name="Hunt B.G."/>
        </authorList>
    </citation>
    <scope>NUCLEOTIDE SEQUENCE</scope>
    <source>
        <strain evidence="2">PL_HMW_Pooled</strain>
    </source>
</reference>
<name>A0AAE1HCD6_9NEOP</name>
<dbReference type="EMBL" id="JAHWGI010000962">
    <property type="protein sequence ID" value="KAK3918854.1"/>
    <property type="molecule type" value="Genomic_DNA"/>
</dbReference>
<evidence type="ECO:0000256" key="1">
    <source>
        <dbReference type="SAM" id="MobiDB-lite"/>
    </source>
</evidence>
<keyword evidence="3" id="KW-1185">Reference proteome</keyword>